<evidence type="ECO:0000313" key="2">
    <source>
        <dbReference type="Proteomes" id="UP000614334"/>
    </source>
</evidence>
<sequence length="97" mass="11211">MQRRRDSDDEYDDDEDELAFCLLLSGNDLAVPRFLYACYKHTQQVHAPKKKNRHYKGGLDGVEARALPFRPRVVLETGEGFVLDIAARYVVVGWREL</sequence>
<dbReference type="AlphaFoldDB" id="A0A8H7I5X8"/>
<organism evidence="1 2">
    <name type="scientific">Rhizoctonia solani</name>
    <dbReference type="NCBI Taxonomy" id="456999"/>
    <lineage>
        <taxon>Eukaryota</taxon>
        <taxon>Fungi</taxon>
        <taxon>Dikarya</taxon>
        <taxon>Basidiomycota</taxon>
        <taxon>Agaricomycotina</taxon>
        <taxon>Agaricomycetes</taxon>
        <taxon>Cantharellales</taxon>
        <taxon>Ceratobasidiaceae</taxon>
        <taxon>Rhizoctonia</taxon>
    </lineage>
</organism>
<gene>
    <name evidence="1" type="ORF">RHS01_09354</name>
</gene>
<dbReference type="Proteomes" id="UP000614334">
    <property type="component" value="Unassembled WGS sequence"/>
</dbReference>
<protein>
    <submittedName>
        <fullName evidence="1">Uncharacterized protein</fullName>
    </submittedName>
</protein>
<name>A0A8H7I5X8_9AGAM</name>
<proteinExistence type="predicted"/>
<dbReference type="EMBL" id="JACYCF010000021">
    <property type="protein sequence ID" value="KAF8750355.1"/>
    <property type="molecule type" value="Genomic_DNA"/>
</dbReference>
<evidence type="ECO:0000313" key="1">
    <source>
        <dbReference type="EMBL" id="KAF8750355.1"/>
    </source>
</evidence>
<reference evidence="1" key="1">
    <citation type="submission" date="2020-09" db="EMBL/GenBank/DDBJ databases">
        <title>Comparative genome analyses of four rice-infecting Rhizoctonia solani isolates reveal extensive enrichment of homogalacturonan modification genes.</title>
        <authorList>
            <person name="Lee D.-Y."/>
            <person name="Jeon J."/>
            <person name="Kim K.-T."/>
            <person name="Cheong K."/>
            <person name="Song H."/>
            <person name="Choi G."/>
            <person name="Ko J."/>
            <person name="Opiyo S.O."/>
            <person name="Zuo S."/>
            <person name="Madhav S."/>
            <person name="Lee Y.-H."/>
            <person name="Wang G.-L."/>
        </authorList>
    </citation>
    <scope>NUCLEOTIDE SEQUENCE</scope>
    <source>
        <strain evidence="1">AG1-IA B2</strain>
    </source>
</reference>
<accession>A0A8H7I5X8</accession>
<comment type="caution">
    <text evidence="1">The sequence shown here is derived from an EMBL/GenBank/DDBJ whole genome shotgun (WGS) entry which is preliminary data.</text>
</comment>